<reference evidence="2" key="1">
    <citation type="submission" date="2023-03" db="EMBL/GenBank/DDBJ databases">
        <title>Actinorhabdospora filicis NBRC 111898.</title>
        <authorList>
            <person name="Ichikawa N."/>
            <person name="Sato H."/>
            <person name="Tonouchi N."/>
        </authorList>
    </citation>
    <scope>NUCLEOTIDE SEQUENCE</scope>
    <source>
        <strain evidence="2">NBRC 111898</strain>
    </source>
</reference>
<keyword evidence="1" id="KW-0472">Membrane</keyword>
<evidence type="ECO:0000256" key="1">
    <source>
        <dbReference type="SAM" id="Phobius"/>
    </source>
</evidence>
<dbReference type="RefSeq" id="WP_285661871.1">
    <property type="nucleotide sequence ID" value="NZ_BSTX01000001.1"/>
</dbReference>
<evidence type="ECO:0000313" key="3">
    <source>
        <dbReference type="Proteomes" id="UP001165079"/>
    </source>
</evidence>
<dbReference type="Proteomes" id="UP001165079">
    <property type="component" value="Unassembled WGS sequence"/>
</dbReference>
<dbReference type="AlphaFoldDB" id="A0A9W6SIR0"/>
<keyword evidence="1" id="KW-0812">Transmembrane</keyword>
<keyword evidence="1" id="KW-1133">Transmembrane helix</keyword>
<organism evidence="2 3">
    <name type="scientific">Actinorhabdospora filicis</name>
    <dbReference type="NCBI Taxonomy" id="1785913"/>
    <lineage>
        <taxon>Bacteria</taxon>
        <taxon>Bacillati</taxon>
        <taxon>Actinomycetota</taxon>
        <taxon>Actinomycetes</taxon>
        <taxon>Micromonosporales</taxon>
        <taxon>Micromonosporaceae</taxon>
        <taxon>Actinorhabdospora</taxon>
    </lineage>
</organism>
<comment type="caution">
    <text evidence="2">The sequence shown here is derived from an EMBL/GenBank/DDBJ whole genome shotgun (WGS) entry which is preliminary data.</text>
</comment>
<sequence length="142" mass="15426">MMNPVAFSVFAAVLYALHPVADYWMQGDHQAAHKADHNLHGHLMCGLHVVGYTLTCAIGVAIASTLFALPIHPGAAAAALVVNAGTHYLADRRTFLAWVAERVRHGVFWRNGGAPQLDRLSIWESYSPVPESSLPSLRQTSD</sequence>
<evidence type="ECO:0000313" key="2">
    <source>
        <dbReference type="EMBL" id="GLZ76707.1"/>
    </source>
</evidence>
<accession>A0A9W6SIR0</accession>
<keyword evidence="3" id="KW-1185">Reference proteome</keyword>
<feature type="transmembrane region" description="Helical" evidence="1">
    <location>
        <begin position="46"/>
        <end position="69"/>
    </location>
</feature>
<evidence type="ECO:0008006" key="4">
    <source>
        <dbReference type="Google" id="ProtNLM"/>
    </source>
</evidence>
<protein>
    <recommendedName>
        <fullName evidence="4">DUF3307 domain-containing protein</fullName>
    </recommendedName>
</protein>
<dbReference type="EMBL" id="BSTX01000001">
    <property type="protein sequence ID" value="GLZ76707.1"/>
    <property type="molecule type" value="Genomic_DNA"/>
</dbReference>
<name>A0A9W6SIR0_9ACTN</name>
<gene>
    <name evidence="2" type="ORF">Afil01_15140</name>
</gene>
<proteinExistence type="predicted"/>